<organism evidence="5 6">
    <name type="scientific">Motiliproteus coralliicola</name>
    <dbReference type="NCBI Taxonomy" id="2283196"/>
    <lineage>
        <taxon>Bacteria</taxon>
        <taxon>Pseudomonadati</taxon>
        <taxon>Pseudomonadota</taxon>
        <taxon>Gammaproteobacteria</taxon>
        <taxon>Oceanospirillales</taxon>
        <taxon>Oceanospirillaceae</taxon>
        <taxon>Motiliproteus</taxon>
    </lineage>
</organism>
<name>A0A369WZJ7_9GAMM</name>
<feature type="domain" description="HTH araC/xylS-type" evidence="4">
    <location>
        <begin position="12"/>
        <end position="110"/>
    </location>
</feature>
<proteinExistence type="predicted"/>
<sequence>MVDRYHYQARFQRVVDYIYEHLDEPLDLNSLADIAHMSPTHWHRVYQAICGETLAATVKRLRLHQAAARLINTELSVEQIARSSGYSALPSFNRAFSQAYGLPPARFRAEGSHSKFVLAIAAKENEAMVEEAMMDVRIEQIEQPIPIVGVRHQGPYIEIGKAFEKLNAWLMQVDAWRYLKTVIGIYHDDPTCVAPQDLRSHACAVLKPDHGLAIPDEVEQLEVAAGRYAVLRFKGPYAGLQQAYHWLFSVWLPQSGEELGDQPCFEDYLNNPREVAPEALLTDIYLPLRE</sequence>
<dbReference type="GO" id="GO:0003700">
    <property type="term" value="F:DNA-binding transcription factor activity"/>
    <property type="evidence" value="ECO:0007669"/>
    <property type="project" value="InterPro"/>
</dbReference>
<dbReference type="EMBL" id="QQOH01000001">
    <property type="protein sequence ID" value="RDE24945.1"/>
    <property type="molecule type" value="Genomic_DNA"/>
</dbReference>
<keyword evidence="3" id="KW-0804">Transcription</keyword>
<protein>
    <submittedName>
        <fullName evidence="5">AraC family transcriptional regulator</fullName>
    </submittedName>
</protein>
<dbReference type="PROSITE" id="PS01124">
    <property type="entry name" value="HTH_ARAC_FAMILY_2"/>
    <property type="match status" value="1"/>
</dbReference>
<dbReference type="Gene3D" id="3.20.80.10">
    <property type="entry name" value="Regulatory factor, effector binding domain"/>
    <property type="match status" value="1"/>
</dbReference>
<dbReference type="SMART" id="SM00871">
    <property type="entry name" value="AraC_E_bind"/>
    <property type="match status" value="1"/>
</dbReference>
<comment type="caution">
    <text evidence="5">The sequence shown here is derived from an EMBL/GenBank/DDBJ whole genome shotgun (WGS) entry which is preliminary data.</text>
</comment>
<dbReference type="SUPFAM" id="SSF55136">
    <property type="entry name" value="Probable bacterial effector-binding domain"/>
    <property type="match status" value="1"/>
</dbReference>
<keyword evidence="1" id="KW-0805">Transcription regulation</keyword>
<dbReference type="InterPro" id="IPR018062">
    <property type="entry name" value="HTH_AraC-typ_CS"/>
</dbReference>
<dbReference type="InterPro" id="IPR010499">
    <property type="entry name" value="AraC_E-bd"/>
</dbReference>
<evidence type="ECO:0000256" key="1">
    <source>
        <dbReference type="ARBA" id="ARBA00023015"/>
    </source>
</evidence>
<reference evidence="5 6" key="1">
    <citation type="submission" date="2018-07" db="EMBL/GenBank/DDBJ databases">
        <title>Motiliproteus coralliicola sp. nov., a bacterium isolated from Coral.</title>
        <authorList>
            <person name="Wang G."/>
        </authorList>
    </citation>
    <scope>NUCLEOTIDE SEQUENCE [LARGE SCALE GENOMIC DNA]</scope>
    <source>
        <strain evidence="5 6">C34</strain>
    </source>
</reference>
<evidence type="ECO:0000256" key="3">
    <source>
        <dbReference type="ARBA" id="ARBA00023163"/>
    </source>
</evidence>
<dbReference type="SMART" id="SM00342">
    <property type="entry name" value="HTH_ARAC"/>
    <property type="match status" value="1"/>
</dbReference>
<dbReference type="InterPro" id="IPR009057">
    <property type="entry name" value="Homeodomain-like_sf"/>
</dbReference>
<dbReference type="SUPFAM" id="SSF46689">
    <property type="entry name" value="Homeodomain-like"/>
    <property type="match status" value="2"/>
</dbReference>
<accession>A0A369WZJ7</accession>
<dbReference type="Pfam" id="PF06445">
    <property type="entry name" value="GyrI-like"/>
    <property type="match status" value="1"/>
</dbReference>
<dbReference type="PANTHER" id="PTHR40055">
    <property type="entry name" value="TRANSCRIPTIONAL REGULATOR YGIV-RELATED"/>
    <property type="match status" value="1"/>
</dbReference>
<dbReference type="PROSITE" id="PS00041">
    <property type="entry name" value="HTH_ARAC_FAMILY_1"/>
    <property type="match status" value="1"/>
</dbReference>
<dbReference type="Proteomes" id="UP000253769">
    <property type="component" value="Unassembled WGS sequence"/>
</dbReference>
<keyword evidence="2" id="KW-0238">DNA-binding</keyword>
<dbReference type="InterPro" id="IPR018060">
    <property type="entry name" value="HTH_AraC"/>
</dbReference>
<dbReference type="Pfam" id="PF12833">
    <property type="entry name" value="HTH_18"/>
    <property type="match status" value="1"/>
</dbReference>
<dbReference type="InterPro" id="IPR029442">
    <property type="entry name" value="GyrI-like"/>
</dbReference>
<dbReference type="InterPro" id="IPR050908">
    <property type="entry name" value="SmbC-like"/>
</dbReference>
<dbReference type="OrthoDB" id="282744at2"/>
<dbReference type="Gene3D" id="1.10.10.60">
    <property type="entry name" value="Homeodomain-like"/>
    <property type="match status" value="2"/>
</dbReference>
<evidence type="ECO:0000313" key="6">
    <source>
        <dbReference type="Proteomes" id="UP000253769"/>
    </source>
</evidence>
<gene>
    <name evidence="5" type="ORF">DV711_05030</name>
</gene>
<dbReference type="PANTHER" id="PTHR40055:SF1">
    <property type="entry name" value="TRANSCRIPTIONAL REGULATOR YGIV-RELATED"/>
    <property type="match status" value="1"/>
</dbReference>
<evidence type="ECO:0000313" key="5">
    <source>
        <dbReference type="EMBL" id="RDE24945.1"/>
    </source>
</evidence>
<evidence type="ECO:0000259" key="4">
    <source>
        <dbReference type="PROSITE" id="PS01124"/>
    </source>
</evidence>
<dbReference type="AlphaFoldDB" id="A0A369WZJ7"/>
<dbReference type="InterPro" id="IPR011256">
    <property type="entry name" value="Reg_factor_effector_dom_sf"/>
</dbReference>
<keyword evidence="6" id="KW-1185">Reference proteome</keyword>
<dbReference type="GO" id="GO:0043565">
    <property type="term" value="F:sequence-specific DNA binding"/>
    <property type="evidence" value="ECO:0007669"/>
    <property type="project" value="InterPro"/>
</dbReference>
<evidence type="ECO:0000256" key="2">
    <source>
        <dbReference type="ARBA" id="ARBA00023125"/>
    </source>
</evidence>
<dbReference type="RefSeq" id="WP_114694537.1">
    <property type="nucleotide sequence ID" value="NZ_QQOH01000001.1"/>
</dbReference>